<dbReference type="InterPro" id="IPR023378">
    <property type="entry name" value="YheA/YmcA-like_dom_sf"/>
</dbReference>
<dbReference type="InterPro" id="IPR010368">
    <property type="entry name" value="Com_YlbF"/>
</dbReference>
<proteinExistence type="predicted"/>
<dbReference type="Pfam" id="PF06133">
    <property type="entry name" value="Com_YlbF"/>
    <property type="match status" value="1"/>
</dbReference>
<dbReference type="AlphaFoldDB" id="A0A926HM70"/>
<name>A0A926HM70_9FIRM</name>
<comment type="caution">
    <text evidence="1">The sequence shown here is derived from an EMBL/GenBank/DDBJ whole genome shotgun (WGS) entry which is preliminary data.</text>
</comment>
<gene>
    <name evidence="1" type="ORF">H8699_05260</name>
</gene>
<evidence type="ECO:0000313" key="1">
    <source>
        <dbReference type="EMBL" id="MBC8528828.1"/>
    </source>
</evidence>
<organism evidence="1 2">
    <name type="scientific">Luoshenia tenuis</name>
    <dbReference type="NCBI Taxonomy" id="2763654"/>
    <lineage>
        <taxon>Bacteria</taxon>
        <taxon>Bacillati</taxon>
        <taxon>Bacillota</taxon>
        <taxon>Clostridia</taxon>
        <taxon>Christensenellales</taxon>
        <taxon>Christensenellaceae</taxon>
        <taxon>Luoshenia</taxon>
    </lineage>
</organism>
<dbReference type="SUPFAM" id="SSF158622">
    <property type="entry name" value="YheA/YmcA-like"/>
    <property type="match status" value="1"/>
</dbReference>
<sequence length="134" mass="14147">MGEMKEVYEHAQSLGQALADSPIFTRMQTAQAAVELSGVASACIALYQTKRNELQQLMATAGATPEQIHAASEDLELAEKALNENDEVKELLEAQAAFQQMMKQVNALIGFYVGGSASGEGSCSGSCESCAGCH</sequence>
<dbReference type="Gene3D" id="1.20.1500.10">
    <property type="entry name" value="YheA/YmcA-like"/>
    <property type="match status" value="1"/>
</dbReference>
<dbReference type="Proteomes" id="UP000654279">
    <property type="component" value="Unassembled WGS sequence"/>
</dbReference>
<evidence type="ECO:0000313" key="2">
    <source>
        <dbReference type="Proteomes" id="UP000654279"/>
    </source>
</evidence>
<dbReference type="RefSeq" id="WP_249284785.1">
    <property type="nucleotide sequence ID" value="NZ_JACRSO010000002.1"/>
</dbReference>
<protein>
    <submittedName>
        <fullName evidence="1">YlbF family regulator</fullName>
    </submittedName>
</protein>
<keyword evidence="2" id="KW-1185">Reference proteome</keyword>
<dbReference type="EMBL" id="JACRSO010000002">
    <property type="protein sequence ID" value="MBC8528828.1"/>
    <property type="molecule type" value="Genomic_DNA"/>
</dbReference>
<reference evidence="1" key="1">
    <citation type="submission" date="2020-08" db="EMBL/GenBank/DDBJ databases">
        <title>Genome public.</title>
        <authorList>
            <person name="Liu C."/>
            <person name="Sun Q."/>
        </authorList>
    </citation>
    <scope>NUCLEOTIDE SEQUENCE</scope>
    <source>
        <strain evidence="1">NSJ-44</strain>
    </source>
</reference>
<accession>A0A926HM70</accession>